<dbReference type="EMBL" id="WJEC01006891">
    <property type="protein sequence ID" value="KAF7470967.1"/>
    <property type="molecule type" value="Genomic_DNA"/>
</dbReference>
<dbReference type="AlphaFoldDB" id="A0A5E4A8M3"/>
<dbReference type="Proteomes" id="UP000662637">
    <property type="component" value="Unassembled WGS sequence"/>
</dbReference>
<evidence type="ECO:0000313" key="2">
    <source>
        <dbReference type="EMBL" id="KAF7470967.1"/>
    </source>
</evidence>
<gene>
    <name evidence="2" type="ORF">GHT09_017809</name>
    <name evidence="3" type="ORF">MONAX_5E041165</name>
</gene>
<feature type="region of interest" description="Disordered" evidence="1">
    <location>
        <begin position="1"/>
        <end position="64"/>
    </location>
</feature>
<reference evidence="2" key="2">
    <citation type="submission" date="2020-08" db="EMBL/GenBank/DDBJ databases">
        <authorList>
            <person name="Shumante A."/>
            <person name="Zimin A.V."/>
            <person name="Puiu D."/>
            <person name="Salzberg S.L."/>
        </authorList>
    </citation>
    <scope>NUCLEOTIDE SEQUENCE</scope>
    <source>
        <strain evidence="2">WC2-LM</strain>
        <tissue evidence="2">Liver</tissue>
    </source>
</reference>
<feature type="compositionally biased region" description="Acidic residues" evidence="1">
    <location>
        <begin position="90"/>
        <end position="101"/>
    </location>
</feature>
<accession>A0A5E4A8M3</accession>
<evidence type="ECO:0000256" key="1">
    <source>
        <dbReference type="SAM" id="MobiDB-lite"/>
    </source>
</evidence>
<proteinExistence type="predicted"/>
<sequence>MAGVGGDPLGHPRFWERAGSRGAHRPVDLGNPQAEEEKEKKKKKKKKKGTAEEPEEEEPDQSMLDWWSKYFASIDTMKEQLRQQEVSGIDVEDKEEMDSSEGEPCTLACCLPSPARLLPCLLTSGFAFPLPQALTVS</sequence>
<organism evidence="3 4">
    <name type="scientific">Marmota monax</name>
    <name type="common">Woodchuck</name>
    <dbReference type="NCBI Taxonomy" id="9995"/>
    <lineage>
        <taxon>Eukaryota</taxon>
        <taxon>Metazoa</taxon>
        <taxon>Chordata</taxon>
        <taxon>Craniata</taxon>
        <taxon>Vertebrata</taxon>
        <taxon>Euteleostomi</taxon>
        <taxon>Mammalia</taxon>
        <taxon>Eutheria</taxon>
        <taxon>Euarchontoglires</taxon>
        <taxon>Glires</taxon>
        <taxon>Rodentia</taxon>
        <taxon>Sciuromorpha</taxon>
        <taxon>Sciuridae</taxon>
        <taxon>Xerinae</taxon>
        <taxon>Marmotini</taxon>
        <taxon>Marmota</taxon>
    </lineage>
</organism>
<name>A0A5E4A8M3_MARMO</name>
<reference evidence="3 4" key="1">
    <citation type="submission" date="2019-04" db="EMBL/GenBank/DDBJ databases">
        <authorList>
            <person name="Alioto T."/>
            <person name="Alioto T."/>
        </authorList>
    </citation>
    <scope>NUCLEOTIDE SEQUENCE [LARGE SCALE GENOMIC DNA]</scope>
</reference>
<evidence type="ECO:0000313" key="3">
    <source>
        <dbReference type="EMBL" id="VTJ53409.1"/>
    </source>
</evidence>
<evidence type="ECO:0008006" key="5">
    <source>
        <dbReference type="Google" id="ProtNLM"/>
    </source>
</evidence>
<evidence type="ECO:0000313" key="4">
    <source>
        <dbReference type="Proteomes" id="UP000335636"/>
    </source>
</evidence>
<dbReference type="EMBL" id="CABDUW010000029">
    <property type="protein sequence ID" value="VTJ53409.1"/>
    <property type="molecule type" value="Genomic_DNA"/>
</dbReference>
<keyword evidence="4" id="KW-1185">Reference proteome</keyword>
<dbReference type="Proteomes" id="UP000335636">
    <property type="component" value="Unassembled WGS sequence"/>
</dbReference>
<feature type="region of interest" description="Disordered" evidence="1">
    <location>
        <begin position="84"/>
        <end position="103"/>
    </location>
</feature>
<protein>
    <recommendedName>
        <fullName evidence="5">Otoferlin</fullName>
    </recommendedName>
</protein>